<dbReference type="RefSeq" id="WP_066993954.1">
    <property type="nucleotide sequence ID" value="NZ_BNDU01000004.1"/>
</dbReference>
<dbReference type="AlphaFoldDB" id="A0A101NQB1"/>
<dbReference type="SUPFAM" id="SSF47413">
    <property type="entry name" value="lambda repressor-like DNA-binding domains"/>
    <property type="match status" value="1"/>
</dbReference>
<dbReference type="Gene3D" id="1.10.260.40">
    <property type="entry name" value="lambda repressor-like DNA-binding domains"/>
    <property type="match status" value="1"/>
</dbReference>
<dbReference type="OrthoDB" id="4230239at2"/>
<reference evidence="2 3" key="1">
    <citation type="submission" date="2015-10" db="EMBL/GenBank/DDBJ databases">
        <title>Draft genome sequence of Streptomyces cellostaticus DSM 40189, type strain for the species Streptomyces cellostaticus.</title>
        <authorList>
            <person name="Ruckert C."/>
            <person name="Winkler A."/>
            <person name="Kalinowski J."/>
            <person name="Kampfer P."/>
            <person name="Glaeser S."/>
        </authorList>
    </citation>
    <scope>NUCLEOTIDE SEQUENCE [LARGE SCALE GENOMIC DNA]</scope>
    <source>
        <strain evidence="2 3">DSM 40189</strain>
    </source>
</reference>
<sequence>MAPIPNPGSAKGRLAVALRTARARRGLSRREIALRIGTSIGTVQRAESGHDLPTLETAQAFAGACHLDMERIETLWRKAAQRGRKQPLTRARPLPQIVDTAELGLALRQAWELNGCPSADEMERRARVRAHEFVPLSRSTAWRIRERDQSVTSEKQLFAYLVACQEPEKRFPLWSDTWHRVRQAKSRGEGAGDARRQWLEAAEAAQHLREVGLTPLERFPGHLAPWTVRCRRRACRQVSRIRYADIVATAYGCRICAGIIA</sequence>
<gene>
    <name evidence="2" type="ORF">AQI88_07570</name>
</gene>
<dbReference type="InterPro" id="IPR010982">
    <property type="entry name" value="Lambda_DNA-bd_dom_sf"/>
</dbReference>
<proteinExistence type="predicted"/>
<dbReference type="PROSITE" id="PS50943">
    <property type="entry name" value="HTH_CROC1"/>
    <property type="match status" value="1"/>
</dbReference>
<dbReference type="Pfam" id="PF01381">
    <property type="entry name" value="HTH_3"/>
    <property type="match status" value="1"/>
</dbReference>
<dbReference type="SMART" id="SM00530">
    <property type="entry name" value="HTH_XRE"/>
    <property type="match status" value="1"/>
</dbReference>
<feature type="domain" description="HTH cro/C1-type" evidence="1">
    <location>
        <begin position="18"/>
        <end position="72"/>
    </location>
</feature>
<name>A0A101NQB1_9ACTN</name>
<evidence type="ECO:0000259" key="1">
    <source>
        <dbReference type="PROSITE" id="PS50943"/>
    </source>
</evidence>
<comment type="caution">
    <text evidence="2">The sequence shown here is derived from an EMBL/GenBank/DDBJ whole genome shotgun (WGS) entry which is preliminary data.</text>
</comment>
<dbReference type="EMBL" id="LMWL01000010">
    <property type="protein sequence ID" value="KUM97434.1"/>
    <property type="molecule type" value="Genomic_DNA"/>
</dbReference>
<dbReference type="GO" id="GO:0003677">
    <property type="term" value="F:DNA binding"/>
    <property type="evidence" value="ECO:0007669"/>
    <property type="project" value="InterPro"/>
</dbReference>
<accession>A0A101NQB1</accession>
<evidence type="ECO:0000313" key="3">
    <source>
        <dbReference type="Proteomes" id="UP000054241"/>
    </source>
</evidence>
<keyword evidence="3" id="KW-1185">Reference proteome</keyword>
<protein>
    <recommendedName>
        <fullName evidence="1">HTH cro/C1-type domain-containing protein</fullName>
    </recommendedName>
</protein>
<dbReference type="InterPro" id="IPR001387">
    <property type="entry name" value="Cro/C1-type_HTH"/>
</dbReference>
<dbReference type="Proteomes" id="UP000054241">
    <property type="component" value="Unassembled WGS sequence"/>
</dbReference>
<evidence type="ECO:0000313" key="2">
    <source>
        <dbReference type="EMBL" id="KUM97434.1"/>
    </source>
</evidence>
<organism evidence="2 3">
    <name type="scientific">Streptomyces cellostaticus</name>
    <dbReference type="NCBI Taxonomy" id="67285"/>
    <lineage>
        <taxon>Bacteria</taxon>
        <taxon>Bacillati</taxon>
        <taxon>Actinomycetota</taxon>
        <taxon>Actinomycetes</taxon>
        <taxon>Kitasatosporales</taxon>
        <taxon>Streptomycetaceae</taxon>
        <taxon>Streptomyces</taxon>
    </lineage>
</organism>
<dbReference type="CDD" id="cd00093">
    <property type="entry name" value="HTH_XRE"/>
    <property type="match status" value="1"/>
</dbReference>
<dbReference type="STRING" id="67285.AQI88_07570"/>